<evidence type="ECO:0000313" key="1">
    <source>
        <dbReference type="Proteomes" id="UP000887565"/>
    </source>
</evidence>
<dbReference type="AlphaFoldDB" id="A0A915ITK9"/>
<name>A0A915ITK9_ROMCU</name>
<keyword evidence="1" id="KW-1185">Reference proteome</keyword>
<dbReference type="WBParaSite" id="nRc.2.0.1.t17529-RA">
    <property type="protein sequence ID" value="nRc.2.0.1.t17529-RA"/>
    <property type="gene ID" value="nRc.2.0.1.g17529"/>
</dbReference>
<dbReference type="Proteomes" id="UP000887565">
    <property type="component" value="Unplaced"/>
</dbReference>
<evidence type="ECO:0000313" key="2">
    <source>
        <dbReference type="WBParaSite" id="nRc.2.0.1.t17529-RA"/>
    </source>
</evidence>
<sequence length="70" mass="8337">HHHDIKLQLFNKEDWRTYWTDSFLTHLEENRICVISVLQDFPAVRKHADIYCVQIKVGSTETLDKIVEIV</sequence>
<reference evidence="2" key="1">
    <citation type="submission" date="2022-11" db="UniProtKB">
        <authorList>
            <consortium name="WormBaseParasite"/>
        </authorList>
    </citation>
    <scope>IDENTIFICATION</scope>
</reference>
<protein>
    <submittedName>
        <fullName evidence="2">Uncharacterized protein</fullName>
    </submittedName>
</protein>
<organism evidence="1 2">
    <name type="scientific">Romanomermis culicivorax</name>
    <name type="common">Nematode worm</name>
    <dbReference type="NCBI Taxonomy" id="13658"/>
    <lineage>
        <taxon>Eukaryota</taxon>
        <taxon>Metazoa</taxon>
        <taxon>Ecdysozoa</taxon>
        <taxon>Nematoda</taxon>
        <taxon>Enoplea</taxon>
        <taxon>Dorylaimia</taxon>
        <taxon>Mermithida</taxon>
        <taxon>Mermithoidea</taxon>
        <taxon>Mermithidae</taxon>
        <taxon>Romanomermis</taxon>
    </lineage>
</organism>
<accession>A0A915ITK9</accession>
<proteinExistence type="predicted"/>